<proteinExistence type="predicted"/>
<organism evidence="1 2">
    <name type="scientific">Candidatus Pullichristensenella excrementigallinarum</name>
    <dbReference type="NCBI Taxonomy" id="2840907"/>
    <lineage>
        <taxon>Bacteria</taxon>
        <taxon>Bacillati</taxon>
        <taxon>Bacillota</taxon>
        <taxon>Clostridia</taxon>
        <taxon>Candidatus Pullichristensenella</taxon>
    </lineage>
</organism>
<comment type="caution">
    <text evidence="1">The sequence shown here is derived from an EMBL/GenBank/DDBJ whole genome shotgun (WGS) entry which is preliminary data.</text>
</comment>
<reference evidence="1" key="2">
    <citation type="journal article" date="2021" name="PeerJ">
        <title>Extensive microbial diversity within the chicken gut microbiome revealed by metagenomics and culture.</title>
        <authorList>
            <person name="Gilroy R."/>
            <person name="Ravi A."/>
            <person name="Getino M."/>
            <person name="Pursley I."/>
            <person name="Horton D.L."/>
            <person name="Alikhan N.F."/>
            <person name="Baker D."/>
            <person name="Gharbi K."/>
            <person name="Hall N."/>
            <person name="Watson M."/>
            <person name="Adriaenssens E.M."/>
            <person name="Foster-Nyarko E."/>
            <person name="Jarju S."/>
            <person name="Secka A."/>
            <person name="Antonio M."/>
            <person name="Oren A."/>
            <person name="Chaudhuri R.R."/>
            <person name="La Ragione R."/>
            <person name="Hildebrand F."/>
            <person name="Pallen M.J."/>
        </authorList>
    </citation>
    <scope>NUCLEOTIDE SEQUENCE</scope>
    <source>
        <strain evidence="1">ChiHcec3-11533</strain>
    </source>
</reference>
<accession>A0A9D1ID82</accession>
<reference evidence="1" key="1">
    <citation type="submission" date="2020-10" db="EMBL/GenBank/DDBJ databases">
        <authorList>
            <person name="Gilroy R."/>
        </authorList>
    </citation>
    <scope>NUCLEOTIDE SEQUENCE</scope>
    <source>
        <strain evidence="1">ChiHcec3-11533</strain>
    </source>
</reference>
<dbReference type="AlphaFoldDB" id="A0A9D1ID82"/>
<name>A0A9D1ID82_9FIRM</name>
<dbReference type="EMBL" id="DVMU01000205">
    <property type="protein sequence ID" value="HIU34800.1"/>
    <property type="molecule type" value="Genomic_DNA"/>
</dbReference>
<protein>
    <submittedName>
        <fullName evidence="1">Uncharacterized protein</fullName>
    </submittedName>
</protein>
<evidence type="ECO:0000313" key="2">
    <source>
        <dbReference type="Proteomes" id="UP000824072"/>
    </source>
</evidence>
<sequence length="58" mass="6152">MEILKDCAVRLTAVCALSAVVELLLPEGAKKKGVRLLAGLLTMGTIVRAALEALAMWE</sequence>
<gene>
    <name evidence="1" type="ORF">IAB02_09570</name>
</gene>
<evidence type="ECO:0000313" key="1">
    <source>
        <dbReference type="EMBL" id="HIU34800.1"/>
    </source>
</evidence>
<dbReference type="Proteomes" id="UP000824072">
    <property type="component" value="Unassembled WGS sequence"/>
</dbReference>